<keyword evidence="4" id="KW-1185">Reference proteome</keyword>
<feature type="coiled-coil region" evidence="1">
    <location>
        <begin position="482"/>
        <end position="516"/>
    </location>
</feature>
<dbReference type="STRING" id="22663.A0A2I0J3E5"/>
<dbReference type="PANTHER" id="PTHR34937">
    <property type="entry name" value="OS08G0559800 PROTEIN"/>
    <property type="match status" value="1"/>
</dbReference>
<sequence>METTEEPQMNGPDPPEPDHGLLAELESLRLEHQNLQSQSAEMEDTLALARRQRDDCVSEITNLSNIIEDLCSERDQLSSRVGELEKSLSEKEDDCARKFEEEMREREGLRVEIEVYRGKFESLERETEERSGFLSRSLDLIRGAKEGLIRVLEVVDDDKIAERSLGDANIGNGELGIDEELAPMWEEIKEVRKLVDLAEVKMSDYKELRKKEKKQLESSVVSLTEENRDISSLLRVALIEKEALEKSLNKLKGNTEQKRVPLLHFAERGLQRVGFGFMMGSGGTMEQPMVEGSGASSTGSKSDGSECEEDVVSLASTVEKIMKNLRLEISQLRSSLDEARSDNERLQSLTTKQAQEITENALYIRELEERERLLAQNKEYYCAANSKYILKYDLTVSPHGDRRMIKAINIFITKHVFFECAFSLFRCVIHTKNRDIVAKVTILQQELEKTRTALEISNGKLKLKEDLAAAAMAAQAAAEKSLQLADSRAAGLRERIEELTRQLEEADSRERSGRSRIRHICWPWRPFKVNPANHAATRFPNVRRMLPEMQSLLPYNV</sequence>
<organism evidence="3 4">
    <name type="scientific">Punica granatum</name>
    <name type="common">Pomegranate</name>
    <dbReference type="NCBI Taxonomy" id="22663"/>
    <lineage>
        <taxon>Eukaryota</taxon>
        <taxon>Viridiplantae</taxon>
        <taxon>Streptophyta</taxon>
        <taxon>Embryophyta</taxon>
        <taxon>Tracheophyta</taxon>
        <taxon>Spermatophyta</taxon>
        <taxon>Magnoliopsida</taxon>
        <taxon>eudicotyledons</taxon>
        <taxon>Gunneridae</taxon>
        <taxon>Pentapetalae</taxon>
        <taxon>rosids</taxon>
        <taxon>malvids</taxon>
        <taxon>Myrtales</taxon>
        <taxon>Lythraceae</taxon>
        <taxon>Punica</taxon>
    </lineage>
</organism>
<comment type="caution">
    <text evidence="3">The sequence shown here is derived from an EMBL/GenBank/DDBJ whole genome shotgun (WGS) entry which is preliminary data.</text>
</comment>
<protein>
    <submittedName>
        <fullName evidence="3">Uncharacterized protein</fullName>
    </submittedName>
</protein>
<evidence type="ECO:0000256" key="1">
    <source>
        <dbReference type="SAM" id="Coils"/>
    </source>
</evidence>
<reference evidence="3 4" key="1">
    <citation type="submission" date="2017-11" db="EMBL/GenBank/DDBJ databases">
        <title>De-novo sequencing of pomegranate (Punica granatum L.) genome.</title>
        <authorList>
            <person name="Akparov Z."/>
            <person name="Amiraslanov A."/>
            <person name="Hajiyeva S."/>
            <person name="Abbasov M."/>
            <person name="Kaur K."/>
            <person name="Hamwieh A."/>
            <person name="Solovyev V."/>
            <person name="Salamov A."/>
            <person name="Braich B."/>
            <person name="Kosarev P."/>
            <person name="Mahmoud A."/>
            <person name="Hajiyev E."/>
            <person name="Babayeva S."/>
            <person name="Izzatullayeva V."/>
            <person name="Mammadov A."/>
            <person name="Mammadov A."/>
            <person name="Sharifova S."/>
            <person name="Ojaghi J."/>
            <person name="Eynullazada K."/>
            <person name="Bayramov B."/>
            <person name="Abdulazimova A."/>
            <person name="Shahmuradov I."/>
        </authorList>
    </citation>
    <scope>NUCLEOTIDE SEQUENCE [LARGE SCALE GENOMIC DNA]</scope>
    <source>
        <strain evidence="4">cv. AG2017</strain>
        <tissue evidence="3">Leaf</tissue>
    </source>
</reference>
<evidence type="ECO:0000313" key="3">
    <source>
        <dbReference type="EMBL" id="PKI50732.1"/>
    </source>
</evidence>
<evidence type="ECO:0000313" key="4">
    <source>
        <dbReference type="Proteomes" id="UP000233551"/>
    </source>
</evidence>
<proteinExistence type="predicted"/>
<dbReference type="AlphaFoldDB" id="A0A2I0J3E5"/>
<dbReference type="Proteomes" id="UP000233551">
    <property type="component" value="Unassembled WGS sequence"/>
</dbReference>
<gene>
    <name evidence="3" type="ORF">CRG98_028874</name>
</gene>
<dbReference type="EMBL" id="PGOL01002084">
    <property type="protein sequence ID" value="PKI50732.1"/>
    <property type="molecule type" value="Genomic_DNA"/>
</dbReference>
<feature type="coiled-coil region" evidence="1">
    <location>
        <begin position="25"/>
        <end position="126"/>
    </location>
</feature>
<name>A0A2I0J3E5_PUNGR</name>
<accession>A0A2I0J3E5</accession>
<feature type="coiled-coil region" evidence="1">
    <location>
        <begin position="195"/>
        <end position="254"/>
    </location>
</feature>
<keyword evidence="1" id="KW-0175">Coiled coil</keyword>
<feature type="region of interest" description="Disordered" evidence="2">
    <location>
        <begin position="1"/>
        <end position="20"/>
    </location>
</feature>
<dbReference type="PANTHER" id="PTHR34937:SF2">
    <property type="entry name" value="OS08G0559800 PROTEIN"/>
    <property type="match status" value="1"/>
</dbReference>
<feature type="coiled-coil region" evidence="1">
    <location>
        <begin position="322"/>
        <end position="349"/>
    </location>
</feature>
<dbReference type="InterPro" id="IPR040300">
    <property type="entry name" value="At3g49055-like"/>
</dbReference>
<dbReference type="SUPFAM" id="SSF57997">
    <property type="entry name" value="Tropomyosin"/>
    <property type="match status" value="1"/>
</dbReference>
<evidence type="ECO:0000256" key="2">
    <source>
        <dbReference type="SAM" id="MobiDB-lite"/>
    </source>
</evidence>
<feature type="region of interest" description="Disordered" evidence="2">
    <location>
        <begin position="287"/>
        <end position="306"/>
    </location>
</feature>